<sequence length="35" mass="4121">MNKLETSVGIDFMHKMIFVELNFSKAIFALNKQFQ</sequence>
<dbReference type="Proteomes" id="UP000028002">
    <property type="component" value="Unassembled WGS sequence"/>
</dbReference>
<dbReference type="AlphaFoldDB" id="A0A081RT18"/>
<reference evidence="1 2" key="1">
    <citation type="submission" date="2014-03" db="EMBL/GenBank/DDBJ databases">
        <title>Draft Genome of Photorhabdus temperata Meg1.</title>
        <authorList>
            <person name="Hurst S.G.IV."/>
            <person name="Morris K."/>
            <person name="Thomas K."/>
            <person name="Tisa L.S."/>
        </authorList>
    </citation>
    <scope>NUCLEOTIDE SEQUENCE [LARGE SCALE GENOMIC DNA]</scope>
    <source>
        <strain evidence="1 2">Meg1</strain>
    </source>
</reference>
<accession>A0A081RT18</accession>
<proteinExistence type="predicted"/>
<organism evidence="1 2">
    <name type="scientific">Photorhabdus temperata subsp. temperata Meg1</name>
    <dbReference type="NCBI Taxonomy" id="1393735"/>
    <lineage>
        <taxon>Bacteria</taxon>
        <taxon>Pseudomonadati</taxon>
        <taxon>Pseudomonadota</taxon>
        <taxon>Gammaproteobacteria</taxon>
        <taxon>Enterobacterales</taxon>
        <taxon>Morganellaceae</taxon>
        <taxon>Photorhabdus</taxon>
    </lineage>
</organism>
<protein>
    <submittedName>
        <fullName evidence="1">Uncharacterized protein</fullName>
    </submittedName>
</protein>
<evidence type="ECO:0000313" key="1">
    <source>
        <dbReference type="EMBL" id="KER01821.1"/>
    </source>
</evidence>
<gene>
    <name evidence="1" type="ORF">MEG1DRAFT_03606</name>
</gene>
<dbReference type="EMBL" id="JGVH01000069">
    <property type="protein sequence ID" value="KER01821.1"/>
    <property type="molecule type" value="Genomic_DNA"/>
</dbReference>
<name>A0A081RT18_PHOTE</name>
<evidence type="ECO:0000313" key="2">
    <source>
        <dbReference type="Proteomes" id="UP000028002"/>
    </source>
</evidence>
<comment type="caution">
    <text evidence="1">The sequence shown here is derived from an EMBL/GenBank/DDBJ whole genome shotgun (WGS) entry which is preliminary data.</text>
</comment>